<organism evidence="1 2">
    <name type="scientific">Endozoicomonas euniceicola</name>
    <dbReference type="NCBI Taxonomy" id="1234143"/>
    <lineage>
        <taxon>Bacteria</taxon>
        <taxon>Pseudomonadati</taxon>
        <taxon>Pseudomonadota</taxon>
        <taxon>Gammaproteobacteria</taxon>
        <taxon>Oceanospirillales</taxon>
        <taxon>Endozoicomonadaceae</taxon>
        <taxon>Endozoicomonas</taxon>
    </lineage>
</organism>
<sequence length="55" mass="6420">MQFRQDLPHILHKNFFKESSQEVVEPFAGIYTRATLAWLKKNIATEGRGFRSLDP</sequence>
<dbReference type="RefSeq" id="WP_262596589.1">
    <property type="nucleotide sequence ID" value="NZ_CP103300.1"/>
</dbReference>
<name>A0ABY6GQM4_9GAMM</name>
<keyword evidence="2" id="KW-1185">Reference proteome</keyword>
<evidence type="ECO:0000313" key="2">
    <source>
        <dbReference type="Proteomes" id="UP001163255"/>
    </source>
</evidence>
<dbReference type="Proteomes" id="UP001163255">
    <property type="component" value="Chromosome"/>
</dbReference>
<gene>
    <name evidence="1" type="ORF">NX720_18525</name>
</gene>
<protein>
    <recommendedName>
        <fullName evidence="3">DNA adenine methylase</fullName>
    </recommendedName>
</protein>
<evidence type="ECO:0000313" key="1">
    <source>
        <dbReference type="EMBL" id="UYM14867.1"/>
    </source>
</evidence>
<reference evidence="1" key="1">
    <citation type="submission" date="2022-10" db="EMBL/GenBank/DDBJ databases">
        <title>Completed Genome Sequence of two octocoral isolated bacterium, Endozoicomonas euniceicola EF212T and Endozoicomonas gorgoniicola PS125T.</title>
        <authorList>
            <person name="Chiou Y.-J."/>
            <person name="Chen Y.-H."/>
        </authorList>
    </citation>
    <scope>NUCLEOTIDE SEQUENCE</scope>
    <source>
        <strain evidence="1">EF212</strain>
    </source>
</reference>
<dbReference type="EMBL" id="CP103300">
    <property type="protein sequence ID" value="UYM14867.1"/>
    <property type="molecule type" value="Genomic_DNA"/>
</dbReference>
<accession>A0ABY6GQM4</accession>
<proteinExistence type="predicted"/>
<evidence type="ECO:0008006" key="3">
    <source>
        <dbReference type="Google" id="ProtNLM"/>
    </source>
</evidence>